<dbReference type="NCBIfam" id="TIGR00344">
    <property type="entry name" value="alaS"/>
    <property type="match status" value="1"/>
</dbReference>
<dbReference type="InterPro" id="IPR050058">
    <property type="entry name" value="Ala-tRNA_ligase"/>
</dbReference>
<evidence type="ECO:0000256" key="3">
    <source>
        <dbReference type="ARBA" id="ARBA00022555"/>
    </source>
</evidence>
<dbReference type="PANTHER" id="PTHR11777">
    <property type="entry name" value="ALANYL-TRNA SYNTHETASE"/>
    <property type="match status" value="1"/>
</dbReference>
<evidence type="ECO:0000256" key="6">
    <source>
        <dbReference type="ARBA" id="ARBA00022840"/>
    </source>
</evidence>
<keyword evidence="8" id="KW-0648">Protein biosynthesis</keyword>
<dbReference type="InterPro" id="IPR002318">
    <property type="entry name" value="Ala-tRNA-lgiase_IIc"/>
</dbReference>
<evidence type="ECO:0000259" key="11">
    <source>
        <dbReference type="PROSITE" id="PS50860"/>
    </source>
</evidence>
<dbReference type="Pfam" id="PF01411">
    <property type="entry name" value="tRNA-synt_2c"/>
    <property type="match status" value="1"/>
</dbReference>
<keyword evidence="5" id="KW-0547">Nucleotide-binding</keyword>
<sequence>MKKLSSEDLRNIWKNFWENGEKDHKYLKYSSLIPDSKDKTVLFNTAGMQQLVSYLLGKPHPLGNRLYNIQKSLRTGDIDEVGDERHLTFFEMFGNWSLGDFFKKESLTWSVEFLNKEIGISIEKIGATIFAGDETLGIGEDIEARKILNEIGIPNSRIKAIGMEDNFRGPAGELGPCGPCSEFFVDRGEEWGKNNWDMGENDRFIEVWNNVFMEFYKNEDGTFSKLKQKNVDTGMGLERLAMILQNKQTVFETDLFEFIMISLQNFVGKKYAPFQKHENEFDQQEKNDTRHFRIIADHIRTAIFMIGDGVIASNDGRGYVLRRLIRRFYYSLISLNENIKLDDFINDLVNKVNQKYGTYYIEISNGVNNIISSILNEIYQFQKTINNGIREFEKIVKEIKNSDNPNRNYLTGEEAFKLYDTYGLPVDMIEELAFQTGFSEKGLNPVSFIEFEKAMEKAREKSRKSSKDMFKRGIDWAKYLDGISPTEFVGYENLELEGIKILKDFEVNGQRVIIFDKTPFYAESGGQTSDIGILEFDDNNVLNIYEVQNYSGVFLHFIK</sequence>
<keyword evidence="6" id="KW-0067">ATP-binding</keyword>
<proteinExistence type="inferred from homology"/>
<evidence type="ECO:0000313" key="12">
    <source>
        <dbReference type="EMBL" id="MBS8121679.1"/>
    </source>
</evidence>
<organism evidence="12 13">
    <name type="scientific">Candidatus Vampirococcus lugosii</name>
    <dbReference type="NCBI Taxonomy" id="2789015"/>
    <lineage>
        <taxon>Bacteria</taxon>
        <taxon>Candidatus Absconditibacteriota</taxon>
        <taxon>Vampirococcus</taxon>
    </lineage>
</organism>
<comment type="caution">
    <text evidence="12">The sequence shown here is derived from an EMBL/GenBank/DDBJ whole genome shotgun (WGS) entry which is preliminary data.</text>
</comment>
<reference evidence="12 13" key="1">
    <citation type="journal article" date="2021" name="Nat. Commun.">
        <title>Reductive evolution and unique predatory mode in the CPR bacterium Vampirococcus lugosii.</title>
        <authorList>
            <person name="Moreira D."/>
            <person name="Zivanovic Y."/>
            <person name="Lopez-Archilla A.I."/>
            <person name="Iniesto M."/>
            <person name="Lopez-Garcia P."/>
        </authorList>
    </citation>
    <scope>NUCLEOTIDE SEQUENCE [LARGE SCALE GENOMIC DNA]</scope>
    <source>
        <strain evidence="12">Chiprana</strain>
    </source>
</reference>
<keyword evidence="4 12" id="KW-0436">Ligase</keyword>
<dbReference type="SUPFAM" id="SSF50447">
    <property type="entry name" value="Translation proteins"/>
    <property type="match status" value="1"/>
</dbReference>
<evidence type="ECO:0000256" key="10">
    <source>
        <dbReference type="NCBIfam" id="TIGR00344"/>
    </source>
</evidence>
<evidence type="ECO:0000256" key="7">
    <source>
        <dbReference type="ARBA" id="ARBA00022884"/>
    </source>
</evidence>
<dbReference type="InterPro" id="IPR018162">
    <property type="entry name" value="Ala-tRNA-ligase_IIc_anticod-bd"/>
</dbReference>
<evidence type="ECO:0000256" key="1">
    <source>
        <dbReference type="ARBA" id="ARBA00008226"/>
    </source>
</evidence>
<evidence type="ECO:0000256" key="2">
    <source>
        <dbReference type="ARBA" id="ARBA00013168"/>
    </source>
</evidence>
<dbReference type="InterPro" id="IPR018165">
    <property type="entry name" value="Ala-tRNA-synth_IIc_core"/>
</dbReference>
<evidence type="ECO:0000256" key="9">
    <source>
        <dbReference type="ARBA" id="ARBA00023146"/>
    </source>
</evidence>
<dbReference type="InterPro" id="IPR009000">
    <property type="entry name" value="Transl_B-barrel_sf"/>
</dbReference>
<dbReference type="Gene3D" id="2.40.30.130">
    <property type="match status" value="1"/>
</dbReference>
<evidence type="ECO:0000256" key="4">
    <source>
        <dbReference type="ARBA" id="ARBA00022598"/>
    </source>
</evidence>
<dbReference type="InterPro" id="IPR018164">
    <property type="entry name" value="Ala-tRNA-synth_IIc_N"/>
</dbReference>
<dbReference type="CDD" id="cd00673">
    <property type="entry name" value="AlaRS_core"/>
    <property type="match status" value="1"/>
</dbReference>
<name>A0ABS5QKN4_9BACT</name>
<protein>
    <recommendedName>
        <fullName evidence="2 10">Alanine--tRNA ligase</fullName>
        <ecNumber evidence="2 10">6.1.1.7</ecNumber>
    </recommendedName>
</protein>
<evidence type="ECO:0000256" key="5">
    <source>
        <dbReference type="ARBA" id="ARBA00022741"/>
    </source>
</evidence>
<keyword evidence="9" id="KW-0030">Aminoacyl-tRNA synthetase</keyword>
<dbReference type="PANTHER" id="PTHR11777:SF9">
    <property type="entry name" value="ALANINE--TRNA LIGASE, CYTOPLASMIC"/>
    <property type="match status" value="1"/>
</dbReference>
<dbReference type="SUPFAM" id="SSF101353">
    <property type="entry name" value="Putative anticodon-binding domain of alanyl-tRNA synthetase (AlaRS)"/>
    <property type="match status" value="1"/>
</dbReference>
<dbReference type="Gene3D" id="3.30.930.10">
    <property type="entry name" value="Bira Bifunctional Protein, Domain 2"/>
    <property type="match status" value="1"/>
</dbReference>
<feature type="domain" description="Alanyl-transfer RNA synthetases family profile" evidence="11">
    <location>
        <begin position="4"/>
        <end position="559"/>
    </location>
</feature>
<dbReference type="PRINTS" id="PR00980">
    <property type="entry name" value="TRNASYNTHALA"/>
</dbReference>
<dbReference type="Proteomes" id="UP000680365">
    <property type="component" value="Unassembled WGS sequence"/>
</dbReference>
<accession>A0ABS5QKN4</accession>
<gene>
    <name evidence="12" type="ORF">VAMP_13n248</name>
</gene>
<keyword evidence="3" id="KW-0820">tRNA-binding</keyword>
<evidence type="ECO:0000256" key="8">
    <source>
        <dbReference type="ARBA" id="ARBA00022917"/>
    </source>
</evidence>
<dbReference type="EC" id="6.1.1.7" evidence="2 10"/>
<comment type="similarity">
    <text evidence="1">Belongs to the class-II aminoacyl-tRNA synthetase family.</text>
</comment>
<dbReference type="PROSITE" id="PS50860">
    <property type="entry name" value="AA_TRNA_LIGASE_II_ALA"/>
    <property type="match status" value="1"/>
</dbReference>
<dbReference type="EMBL" id="JAEDAM010000009">
    <property type="protein sequence ID" value="MBS8121679.1"/>
    <property type="molecule type" value="Genomic_DNA"/>
</dbReference>
<dbReference type="InterPro" id="IPR045864">
    <property type="entry name" value="aa-tRNA-synth_II/BPL/LPL"/>
</dbReference>
<keyword evidence="13" id="KW-1185">Reference proteome</keyword>
<evidence type="ECO:0000313" key="13">
    <source>
        <dbReference type="Proteomes" id="UP000680365"/>
    </source>
</evidence>
<keyword evidence="7" id="KW-0694">RNA-binding</keyword>
<dbReference type="GO" id="GO:0004813">
    <property type="term" value="F:alanine-tRNA ligase activity"/>
    <property type="evidence" value="ECO:0007669"/>
    <property type="project" value="UniProtKB-EC"/>
</dbReference>
<dbReference type="RefSeq" id="WP_213348448.1">
    <property type="nucleotide sequence ID" value="NZ_JAEDAM010000009.1"/>
</dbReference>
<dbReference type="SUPFAM" id="SSF55681">
    <property type="entry name" value="Class II aaRS and biotin synthetases"/>
    <property type="match status" value="1"/>
</dbReference>